<protein>
    <recommendedName>
        <fullName evidence="2">SseB protein N-terminal domain-containing protein</fullName>
    </recommendedName>
</protein>
<evidence type="ECO:0000313" key="4">
    <source>
        <dbReference type="EMBL" id="PPF68262.1"/>
    </source>
</evidence>
<dbReference type="AlphaFoldDB" id="A0A251XVY8"/>
<name>A0A251XVY8_9MICO</name>
<dbReference type="Proteomes" id="UP000195106">
    <property type="component" value="Unassembled WGS sequence"/>
</dbReference>
<dbReference type="Pfam" id="PF07179">
    <property type="entry name" value="SseB"/>
    <property type="match status" value="1"/>
</dbReference>
<feature type="compositionally biased region" description="Basic and acidic residues" evidence="1">
    <location>
        <begin position="1"/>
        <end position="10"/>
    </location>
</feature>
<dbReference type="Proteomes" id="UP000239241">
    <property type="component" value="Unassembled WGS sequence"/>
</dbReference>
<sequence length="154" mass="16262">MTDSQDREPTPLEQAIARGQAGESDMTAVLTEFINTTVVVPTATPLTPETDQLQPVLFDRDGVPMLAAFTHEDRIDEKVTSVADHVATIPAAELVQAIPEGTGLVINVGTTDGFEMMPEGVAQLADDVRRVIDQDEDGTQPGAPTPSAPSPDAV</sequence>
<dbReference type="RefSeq" id="WP_094116318.1">
    <property type="nucleotide sequence ID" value="NZ_PSXY01000009.1"/>
</dbReference>
<evidence type="ECO:0000256" key="1">
    <source>
        <dbReference type="SAM" id="MobiDB-lite"/>
    </source>
</evidence>
<evidence type="ECO:0000313" key="5">
    <source>
        <dbReference type="Proteomes" id="UP000195106"/>
    </source>
</evidence>
<evidence type="ECO:0000259" key="2">
    <source>
        <dbReference type="Pfam" id="PF07179"/>
    </source>
</evidence>
<evidence type="ECO:0000313" key="3">
    <source>
        <dbReference type="EMBL" id="OUE09732.1"/>
    </source>
</evidence>
<organism evidence="3 5">
    <name type="scientific">Clavibacter michiganensis</name>
    <dbReference type="NCBI Taxonomy" id="28447"/>
    <lineage>
        <taxon>Bacteria</taxon>
        <taxon>Bacillati</taxon>
        <taxon>Actinomycetota</taxon>
        <taxon>Actinomycetes</taxon>
        <taxon>Micrococcales</taxon>
        <taxon>Microbacteriaceae</taxon>
        <taxon>Clavibacter</taxon>
    </lineage>
</organism>
<reference evidence="4 6" key="2">
    <citation type="submission" date="2018-02" db="EMBL/GenBank/DDBJ databases">
        <title>Bacteriophage NCPPB3778 and a type I-E CRISPR drive the evolution of the US Biological Select Agent, Rathayibacter toxicus.</title>
        <authorList>
            <person name="Davis E.W.II."/>
            <person name="Tabima J.F."/>
            <person name="Weisberg A.J."/>
            <person name="Lopes L.D."/>
            <person name="Wiseman M.S."/>
            <person name="Wiseman M.S."/>
            <person name="Pupko T."/>
            <person name="Belcher M.S."/>
            <person name="Sechler A.J."/>
            <person name="Tancos M.A."/>
            <person name="Schroeder B.K."/>
            <person name="Murray T.D."/>
            <person name="Luster D.G."/>
            <person name="Schneider W.L."/>
            <person name="Rogers E."/>
            <person name="Andreote F.D."/>
            <person name="Grunwald N.J."/>
            <person name="Putnam M.L."/>
            <person name="Chang J.H."/>
        </authorList>
    </citation>
    <scope>NUCLEOTIDE SEQUENCE [LARGE SCALE GENOMIC DNA]</scope>
    <source>
        <strain evidence="4 6">AY1B3</strain>
    </source>
</reference>
<reference evidence="3 5" key="1">
    <citation type="submission" date="2016-08" db="EMBL/GenBank/DDBJ databases">
        <title>Genome sequence of Clavibacter michiganensis spp. strain CASJ009.</title>
        <authorList>
            <person name="Thapa S.P."/>
            <person name="Coaker G."/>
        </authorList>
    </citation>
    <scope>NUCLEOTIDE SEQUENCE [LARGE SCALE GENOMIC DNA]</scope>
    <source>
        <strain evidence="3">CASJ009</strain>
    </source>
</reference>
<gene>
    <name evidence="4" type="ORF">C5E16_07065</name>
    <name evidence="3" type="ORF">CMsap09_12360</name>
</gene>
<evidence type="ECO:0000313" key="6">
    <source>
        <dbReference type="Proteomes" id="UP000239241"/>
    </source>
</evidence>
<feature type="domain" description="SseB protein N-terminal" evidence="2">
    <location>
        <begin position="12"/>
        <end position="122"/>
    </location>
</feature>
<feature type="compositionally biased region" description="Pro residues" evidence="1">
    <location>
        <begin position="143"/>
        <end position="154"/>
    </location>
</feature>
<comment type="caution">
    <text evidence="3">The sequence shown here is derived from an EMBL/GenBank/DDBJ whole genome shotgun (WGS) entry which is preliminary data.</text>
</comment>
<dbReference type="EMBL" id="PSXY01000009">
    <property type="protein sequence ID" value="PPF68262.1"/>
    <property type="molecule type" value="Genomic_DNA"/>
</dbReference>
<dbReference type="EMBL" id="MDHJ01000001">
    <property type="protein sequence ID" value="OUE09732.1"/>
    <property type="molecule type" value="Genomic_DNA"/>
</dbReference>
<feature type="region of interest" description="Disordered" evidence="1">
    <location>
        <begin position="1"/>
        <end position="23"/>
    </location>
</feature>
<feature type="region of interest" description="Disordered" evidence="1">
    <location>
        <begin position="132"/>
        <end position="154"/>
    </location>
</feature>
<accession>A0A251XVY8</accession>
<dbReference type="InterPro" id="IPR009839">
    <property type="entry name" value="SseB_N"/>
</dbReference>
<proteinExistence type="predicted"/>